<evidence type="ECO:0000259" key="2">
    <source>
        <dbReference type="Pfam" id="PF05239"/>
    </source>
</evidence>
<evidence type="ECO:0000313" key="4">
    <source>
        <dbReference type="Proteomes" id="UP000221860"/>
    </source>
</evidence>
<feature type="signal peptide" evidence="1">
    <location>
        <begin position="1"/>
        <end position="20"/>
    </location>
</feature>
<gene>
    <name evidence="3" type="ORF">CJ301_05310</name>
</gene>
<dbReference type="SUPFAM" id="SSF50346">
    <property type="entry name" value="PRC-barrel domain"/>
    <property type="match status" value="1"/>
</dbReference>
<dbReference type="InterPro" id="IPR027275">
    <property type="entry name" value="PRC-brl_dom"/>
</dbReference>
<reference evidence="3 4" key="1">
    <citation type="submission" date="2017-08" db="EMBL/GenBank/DDBJ databases">
        <title>Draft Genome Sequence of Loktanella cinnabarina Strain XM1, Isolated from Coastal Surface Water.</title>
        <authorList>
            <person name="Ma R."/>
            <person name="Wang J."/>
            <person name="Wang Q."/>
            <person name="Ma Z."/>
            <person name="Li J."/>
            <person name="Chen L."/>
        </authorList>
    </citation>
    <scope>NUCLEOTIDE SEQUENCE [LARGE SCALE GENOMIC DNA]</scope>
    <source>
        <strain evidence="3 4">XM1</strain>
    </source>
</reference>
<keyword evidence="1" id="KW-0732">Signal</keyword>
<dbReference type="Gene3D" id="2.30.30.240">
    <property type="entry name" value="PRC-barrel domain"/>
    <property type="match status" value="1"/>
</dbReference>
<proteinExistence type="predicted"/>
<dbReference type="RefSeq" id="WP_099275027.1">
    <property type="nucleotide sequence ID" value="NZ_CANMUC010000009.1"/>
</dbReference>
<dbReference type="Proteomes" id="UP000221860">
    <property type="component" value="Unassembled WGS sequence"/>
</dbReference>
<dbReference type="OrthoDB" id="6158291at2"/>
<protein>
    <submittedName>
        <fullName evidence="3">Photosystem reaction center subunit H</fullName>
    </submittedName>
</protein>
<dbReference type="Pfam" id="PF05239">
    <property type="entry name" value="PRC"/>
    <property type="match status" value="1"/>
</dbReference>
<dbReference type="EMBL" id="NQWH01000006">
    <property type="protein sequence ID" value="PHP28620.1"/>
    <property type="molecule type" value="Genomic_DNA"/>
</dbReference>
<organism evidence="3 4">
    <name type="scientific">Limimaricola cinnabarinus</name>
    <dbReference type="NCBI Taxonomy" id="1125964"/>
    <lineage>
        <taxon>Bacteria</taxon>
        <taxon>Pseudomonadati</taxon>
        <taxon>Pseudomonadota</taxon>
        <taxon>Alphaproteobacteria</taxon>
        <taxon>Rhodobacterales</taxon>
        <taxon>Paracoccaceae</taxon>
        <taxon>Limimaricola</taxon>
    </lineage>
</organism>
<evidence type="ECO:0000256" key="1">
    <source>
        <dbReference type="SAM" id="SignalP"/>
    </source>
</evidence>
<accession>A0A2G1MJ05</accession>
<dbReference type="InterPro" id="IPR011033">
    <property type="entry name" value="PRC_barrel-like_sf"/>
</dbReference>
<feature type="chain" id="PRO_5013578679" evidence="1">
    <location>
        <begin position="21"/>
        <end position="153"/>
    </location>
</feature>
<evidence type="ECO:0000313" key="3">
    <source>
        <dbReference type="EMBL" id="PHP28620.1"/>
    </source>
</evidence>
<comment type="caution">
    <text evidence="3">The sequence shown here is derived from an EMBL/GenBank/DDBJ whole genome shotgun (WGS) entry which is preliminary data.</text>
</comment>
<keyword evidence="4" id="KW-1185">Reference proteome</keyword>
<sequence>MKLLTASALALSVTATGALAETHAMTDFSTMTSADMATMQGDLIRSRDITGGAIYTLNEATDEGWDTVGTYDALGTDWNEIGEIEDVILSRDGQMVGVVAEVGGFLDIADKHVMLATGDVRLVAVDDRSYAIVTRMSEEELESLEGVDEGFWD</sequence>
<dbReference type="AlphaFoldDB" id="A0A2G1MJ05"/>
<feature type="domain" description="PRC-barrel" evidence="2">
    <location>
        <begin position="79"/>
        <end position="121"/>
    </location>
</feature>
<name>A0A2G1MJ05_9RHOB</name>